<dbReference type="InterPro" id="IPR036396">
    <property type="entry name" value="Cyt_P450_sf"/>
</dbReference>
<dbReference type="Pfam" id="PF00067">
    <property type="entry name" value="p450"/>
    <property type="match status" value="1"/>
</dbReference>
<dbReference type="PANTHER" id="PTHR24303:SF31">
    <property type="entry name" value="CYTOCHROME P450 307A1-RELATED"/>
    <property type="match status" value="1"/>
</dbReference>
<keyword evidence="5" id="KW-0408">Iron</keyword>
<comment type="similarity">
    <text evidence="2">Belongs to the cytochrome P450 family.</text>
</comment>
<evidence type="ECO:0000256" key="4">
    <source>
        <dbReference type="ARBA" id="ARBA00023002"/>
    </source>
</evidence>
<dbReference type="Proteomes" id="UP000001307">
    <property type="component" value="Unassembled WGS sequence"/>
</dbReference>
<evidence type="ECO:0000256" key="6">
    <source>
        <dbReference type="ARBA" id="ARBA00023033"/>
    </source>
</evidence>
<protein>
    <recommendedName>
        <fullName evidence="9">Cytochrome P450</fullName>
    </recommendedName>
</protein>
<dbReference type="GO" id="GO:0020037">
    <property type="term" value="F:heme binding"/>
    <property type="evidence" value="ECO:0007669"/>
    <property type="project" value="InterPro"/>
</dbReference>
<organism evidence="7">
    <name type="scientific">Oikopleura dioica</name>
    <name type="common">Tunicate</name>
    <dbReference type="NCBI Taxonomy" id="34765"/>
    <lineage>
        <taxon>Eukaryota</taxon>
        <taxon>Metazoa</taxon>
        <taxon>Chordata</taxon>
        <taxon>Tunicata</taxon>
        <taxon>Appendicularia</taxon>
        <taxon>Copelata</taxon>
        <taxon>Oikopleuridae</taxon>
        <taxon>Oikopleura</taxon>
    </lineage>
</organism>
<evidence type="ECO:0000256" key="1">
    <source>
        <dbReference type="ARBA" id="ARBA00001971"/>
    </source>
</evidence>
<name>E4WTE4_OIKDI</name>
<reference evidence="7" key="1">
    <citation type="journal article" date="2010" name="Science">
        <title>Plasticity of animal genome architecture unmasked by rapid evolution of a pelagic tunicate.</title>
        <authorList>
            <person name="Denoeud F."/>
            <person name="Henriet S."/>
            <person name="Mungpakdee S."/>
            <person name="Aury J.M."/>
            <person name="Da Silva C."/>
            <person name="Brinkmann H."/>
            <person name="Mikhaleva J."/>
            <person name="Olsen L.C."/>
            <person name="Jubin C."/>
            <person name="Canestro C."/>
            <person name="Bouquet J.M."/>
            <person name="Danks G."/>
            <person name="Poulain J."/>
            <person name="Campsteijn C."/>
            <person name="Adamski M."/>
            <person name="Cross I."/>
            <person name="Yadetie F."/>
            <person name="Muffato M."/>
            <person name="Louis A."/>
            <person name="Butcher S."/>
            <person name="Tsagkogeorga G."/>
            <person name="Konrad A."/>
            <person name="Singh S."/>
            <person name="Jensen M.F."/>
            <person name="Cong E.H."/>
            <person name="Eikeseth-Otteraa H."/>
            <person name="Noel B."/>
            <person name="Anthouard V."/>
            <person name="Porcel B.M."/>
            <person name="Kachouri-Lafond R."/>
            <person name="Nishino A."/>
            <person name="Ugolini M."/>
            <person name="Chourrout P."/>
            <person name="Nishida H."/>
            <person name="Aasland R."/>
            <person name="Huzurbazar S."/>
            <person name="Westhof E."/>
            <person name="Delsuc F."/>
            <person name="Lehrach H."/>
            <person name="Reinhardt R."/>
            <person name="Weissenbach J."/>
            <person name="Roy S.W."/>
            <person name="Artiguenave F."/>
            <person name="Postlethwait J.H."/>
            <person name="Manak J.R."/>
            <person name="Thompson E.M."/>
            <person name="Jaillon O."/>
            <person name="Du Pasquier L."/>
            <person name="Boudinot P."/>
            <person name="Liberles D.A."/>
            <person name="Volff J.N."/>
            <person name="Philippe H."/>
            <person name="Lenhard B."/>
            <person name="Roest Crollius H."/>
            <person name="Wincker P."/>
            <person name="Chourrout D."/>
        </authorList>
    </citation>
    <scope>NUCLEOTIDE SEQUENCE [LARGE SCALE GENOMIC DNA]</scope>
</reference>
<dbReference type="AlphaFoldDB" id="E4WTE4"/>
<evidence type="ECO:0000256" key="3">
    <source>
        <dbReference type="ARBA" id="ARBA00022723"/>
    </source>
</evidence>
<dbReference type="OrthoDB" id="10257317at2759"/>
<evidence type="ECO:0000313" key="8">
    <source>
        <dbReference type="Proteomes" id="UP000001307"/>
    </source>
</evidence>
<keyword evidence="8" id="KW-1185">Reference proteome</keyword>
<evidence type="ECO:0000313" key="7">
    <source>
        <dbReference type="EMBL" id="CBY07150.1"/>
    </source>
</evidence>
<dbReference type="Gene3D" id="1.10.630.10">
    <property type="entry name" value="Cytochrome P450"/>
    <property type="match status" value="1"/>
</dbReference>
<gene>
    <name evidence="7" type="ORF">GSOID_T00006237001</name>
</gene>
<keyword evidence="6" id="KW-0503">Monooxygenase</keyword>
<sequence>MLTEVGALCVSLAVFRWLTREKHPNIPHFVPGVELKKDGPFYIVKSFFEGHRRNLPMYSYPLLDTFLGFLKINLHVINDPMKAKEIFSKSEAVGGHIEMYGWWHLLMEYRQKVKGRKWETMSRDHIGIIREHSRADPKGTKIGKLCRRRLMELAAKKQFEPKWIAKVDSQIPWLVEQLKKAGENGTKPIDTFSLTMPAALTVVLDFALDIDLSKHSDYRDRICKYANIALETVVKLDKYKLIFMNIPSWLRKMIPLKYWPDWVAYLQGLYDDILDLQDKHNENWSVGDEATSLLAILQTDHAQGKMEEWDVVNLIQQLCMTGADTTASVTSGIMINLARFPEVQEKLYRILEAQDFRADEFKDCPYLQAVIYEIYRYCPMIYRSLVHSITEKTEILGETFEKEELICFSITGANMNEKYFKDPVEIST</sequence>
<comment type="cofactor">
    <cofactor evidence="1">
        <name>heme</name>
        <dbReference type="ChEBI" id="CHEBI:30413"/>
    </cofactor>
</comment>
<dbReference type="InParanoid" id="E4WTE4"/>
<keyword evidence="4" id="KW-0560">Oxidoreductase</keyword>
<dbReference type="EMBL" id="FN653016">
    <property type="protein sequence ID" value="CBY07150.1"/>
    <property type="molecule type" value="Genomic_DNA"/>
</dbReference>
<dbReference type="PANTHER" id="PTHR24303">
    <property type="entry name" value="HEME-BINDING MONOOXYGENASE FAMILY"/>
    <property type="match status" value="1"/>
</dbReference>
<dbReference type="GO" id="GO:0005506">
    <property type="term" value="F:iron ion binding"/>
    <property type="evidence" value="ECO:0007669"/>
    <property type="project" value="InterPro"/>
</dbReference>
<accession>E4WTE4</accession>
<proteinExistence type="inferred from homology"/>
<evidence type="ECO:0000256" key="2">
    <source>
        <dbReference type="ARBA" id="ARBA00010617"/>
    </source>
</evidence>
<dbReference type="GO" id="GO:0004497">
    <property type="term" value="F:monooxygenase activity"/>
    <property type="evidence" value="ECO:0007669"/>
    <property type="project" value="UniProtKB-KW"/>
</dbReference>
<evidence type="ECO:0000256" key="5">
    <source>
        <dbReference type="ARBA" id="ARBA00023004"/>
    </source>
</evidence>
<keyword evidence="3" id="KW-0479">Metal-binding</keyword>
<dbReference type="InterPro" id="IPR001128">
    <property type="entry name" value="Cyt_P450"/>
</dbReference>
<evidence type="ECO:0008006" key="9">
    <source>
        <dbReference type="Google" id="ProtNLM"/>
    </source>
</evidence>
<dbReference type="SUPFAM" id="SSF48264">
    <property type="entry name" value="Cytochrome P450"/>
    <property type="match status" value="1"/>
</dbReference>
<dbReference type="GO" id="GO:0016705">
    <property type="term" value="F:oxidoreductase activity, acting on paired donors, with incorporation or reduction of molecular oxygen"/>
    <property type="evidence" value="ECO:0007669"/>
    <property type="project" value="InterPro"/>
</dbReference>